<keyword evidence="2" id="KW-1185">Reference proteome</keyword>
<proteinExistence type="predicted"/>
<evidence type="ECO:0000313" key="1">
    <source>
        <dbReference type="EMBL" id="CAI2171270.1"/>
    </source>
</evidence>
<dbReference type="Proteomes" id="UP001153678">
    <property type="component" value="Unassembled WGS sequence"/>
</dbReference>
<sequence>MVSKETNSKATTSTATAQKVMTLTVIAQKVITLTATAQKVMMHQQINNMQMKTRLKAKLENDQYYTKQLQKLHDKGISFDQLWSGKLCLAVNTSSYKLRKERLLHKKIKEEFIDKKQMKKWKESENVRKVYEDLYVLCNPNDLLSDIYIVLIIKSIFAFKKECTHANTIWIQSVLEIIFDERHLSTKIDSEVVESWTENLTDMKAVNTYVFTSIFETN</sequence>
<dbReference type="EMBL" id="CAMKVN010000802">
    <property type="protein sequence ID" value="CAI2171270.1"/>
    <property type="molecule type" value="Genomic_DNA"/>
</dbReference>
<protein>
    <submittedName>
        <fullName evidence="1">9587_t:CDS:1</fullName>
    </submittedName>
</protein>
<accession>A0A9W4SJF2</accession>
<dbReference type="OrthoDB" id="2444257at2759"/>
<reference evidence="1" key="1">
    <citation type="submission" date="2022-08" db="EMBL/GenBank/DDBJ databases">
        <authorList>
            <person name="Kallberg Y."/>
            <person name="Tangrot J."/>
            <person name="Rosling A."/>
        </authorList>
    </citation>
    <scope>NUCLEOTIDE SEQUENCE</scope>
    <source>
        <strain evidence="1">Wild A</strain>
    </source>
</reference>
<gene>
    <name evidence="1" type="ORF">FWILDA_LOCUS4996</name>
</gene>
<comment type="caution">
    <text evidence="1">The sequence shown here is derived from an EMBL/GenBank/DDBJ whole genome shotgun (WGS) entry which is preliminary data.</text>
</comment>
<organism evidence="1 2">
    <name type="scientific">Funneliformis geosporum</name>
    <dbReference type="NCBI Taxonomy" id="1117311"/>
    <lineage>
        <taxon>Eukaryota</taxon>
        <taxon>Fungi</taxon>
        <taxon>Fungi incertae sedis</taxon>
        <taxon>Mucoromycota</taxon>
        <taxon>Glomeromycotina</taxon>
        <taxon>Glomeromycetes</taxon>
        <taxon>Glomerales</taxon>
        <taxon>Glomeraceae</taxon>
        <taxon>Funneliformis</taxon>
    </lineage>
</organism>
<name>A0A9W4SJF2_9GLOM</name>
<dbReference type="AlphaFoldDB" id="A0A9W4SJF2"/>
<evidence type="ECO:0000313" key="2">
    <source>
        <dbReference type="Proteomes" id="UP001153678"/>
    </source>
</evidence>